<dbReference type="SUPFAM" id="SSF51905">
    <property type="entry name" value="FAD/NAD(P)-binding domain"/>
    <property type="match status" value="1"/>
</dbReference>
<comment type="caution">
    <text evidence="3">The sequence shown here is derived from an EMBL/GenBank/DDBJ whole genome shotgun (WGS) entry which is preliminary data.</text>
</comment>
<evidence type="ECO:0000313" key="3">
    <source>
        <dbReference type="EMBL" id="MDA4848456.1"/>
    </source>
</evidence>
<dbReference type="InterPro" id="IPR006076">
    <property type="entry name" value="FAD-dep_OxRdtase"/>
</dbReference>
<organism evidence="3 4">
    <name type="scientific">Hoeflea poritis</name>
    <dbReference type="NCBI Taxonomy" id="2993659"/>
    <lineage>
        <taxon>Bacteria</taxon>
        <taxon>Pseudomonadati</taxon>
        <taxon>Pseudomonadota</taxon>
        <taxon>Alphaproteobacteria</taxon>
        <taxon>Hyphomicrobiales</taxon>
        <taxon>Rhizobiaceae</taxon>
        <taxon>Hoeflea</taxon>
    </lineage>
</organism>
<dbReference type="Proteomes" id="UP001148313">
    <property type="component" value="Unassembled WGS sequence"/>
</dbReference>
<keyword evidence="1" id="KW-0560">Oxidoreductase</keyword>
<dbReference type="Gene3D" id="3.30.9.10">
    <property type="entry name" value="D-Amino Acid Oxidase, subunit A, domain 2"/>
    <property type="match status" value="1"/>
</dbReference>
<evidence type="ECO:0000256" key="1">
    <source>
        <dbReference type="ARBA" id="ARBA00023002"/>
    </source>
</evidence>
<dbReference type="Gene3D" id="3.50.50.60">
    <property type="entry name" value="FAD/NAD(P)-binding domain"/>
    <property type="match status" value="2"/>
</dbReference>
<protein>
    <submittedName>
        <fullName evidence="3">FAD-binding oxidoreductase</fullName>
    </submittedName>
</protein>
<dbReference type="InterPro" id="IPR036188">
    <property type="entry name" value="FAD/NAD-bd_sf"/>
</dbReference>
<dbReference type="SUPFAM" id="SSF54373">
    <property type="entry name" value="FAD-linked reductases, C-terminal domain"/>
    <property type="match status" value="1"/>
</dbReference>
<dbReference type="RefSeq" id="WP_271092322.1">
    <property type="nucleotide sequence ID" value="NZ_JAPJZH010000023.1"/>
</dbReference>
<name>A0ABT4VUT2_9HYPH</name>
<gene>
    <name evidence="3" type="ORF">OOZ53_24070</name>
</gene>
<accession>A0ABT4VUT2</accession>
<evidence type="ECO:0000259" key="2">
    <source>
        <dbReference type="Pfam" id="PF01266"/>
    </source>
</evidence>
<keyword evidence="4" id="KW-1185">Reference proteome</keyword>
<sequence length="413" mass="43908">MSAAKHIVVIGAGIVGVSAAIWLTRSGLQVTLIDRAAPGQGTSFGNAGVLASCSVVPVTAPGLAFKGPKLLLDPSFPLFLRWSYLPRLAPWLLRYLRHANDNDTRRISNGLTPIVGDSVEQHKALSEDGDASRYMIPSDYTFAYADRAAFDADAYTWQLRRAAGFEPEILEGGSVQEYDAAFGPAVGLLAVMHDHGYITDPGGYVAALAETFKGMGGRFVTAEVKDFDLSGGAVRAVLTDQGRFDCDHVVLSAGIWSKPLAAKLGLKVPLESERGYHIVFKQPANGPKSPAMVAAGKFVATPMDAGLRCAGVVEFGGLEAGPSKAPLRLLRKTVENTFPELTYADSEEWLGHRPAPTDSLPLIGEIGQSGVYTAFGHHHIGLTGGPKTGRLVAGLIAGDRPNIDLSVYNPNRF</sequence>
<dbReference type="PANTHER" id="PTHR13847">
    <property type="entry name" value="SARCOSINE DEHYDROGENASE-RELATED"/>
    <property type="match status" value="1"/>
</dbReference>
<reference evidence="3" key="1">
    <citation type="submission" date="2022-11" db="EMBL/GenBank/DDBJ databases">
        <title>Hoeflea poritis sp. nov., isolated from scleractinian coral Porites lutea.</title>
        <authorList>
            <person name="Zhang G."/>
            <person name="Wei Q."/>
            <person name="Cai L."/>
        </authorList>
    </citation>
    <scope>NUCLEOTIDE SEQUENCE</scope>
    <source>
        <strain evidence="3">E7-10</strain>
    </source>
</reference>
<dbReference type="Pfam" id="PF01266">
    <property type="entry name" value="DAO"/>
    <property type="match status" value="1"/>
</dbReference>
<feature type="domain" description="FAD dependent oxidoreductase" evidence="2">
    <location>
        <begin position="7"/>
        <end position="394"/>
    </location>
</feature>
<evidence type="ECO:0000313" key="4">
    <source>
        <dbReference type="Proteomes" id="UP001148313"/>
    </source>
</evidence>
<dbReference type="EMBL" id="JAPJZH010000023">
    <property type="protein sequence ID" value="MDA4848456.1"/>
    <property type="molecule type" value="Genomic_DNA"/>
</dbReference>
<proteinExistence type="predicted"/>
<dbReference type="PANTHER" id="PTHR13847:SF289">
    <property type="entry name" value="GLYCINE OXIDASE"/>
    <property type="match status" value="1"/>
</dbReference>